<feature type="region of interest" description="Disordered" evidence="1">
    <location>
        <begin position="376"/>
        <end position="486"/>
    </location>
</feature>
<dbReference type="AlphaFoldDB" id="A0A8T3CXD3"/>
<keyword evidence="3" id="KW-1185">Reference proteome</keyword>
<accession>A0A8T3CXD3</accession>
<comment type="caution">
    <text evidence="2">The sequence shown here is derived from an EMBL/GenBank/DDBJ whole genome shotgun (WGS) entry which is preliminary data.</text>
</comment>
<evidence type="ECO:0000256" key="1">
    <source>
        <dbReference type="SAM" id="MobiDB-lite"/>
    </source>
</evidence>
<protein>
    <submittedName>
        <fullName evidence="2">Uncharacterized protein</fullName>
    </submittedName>
</protein>
<reference evidence="2" key="1">
    <citation type="submission" date="2021-01" db="EMBL/GenBank/DDBJ databases">
        <authorList>
            <person name="Zahm M."/>
            <person name="Roques C."/>
            <person name="Cabau C."/>
            <person name="Klopp C."/>
            <person name="Donnadieu C."/>
            <person name="Jouanno E."/>
            <person name="Lampietro C."/>
            <person name="Louis A."/>
            <person name="Herpin A."/>
            <person name="Echchiki A."/>
            <person name="Berthelot C."/>
            <person name="Parey E."/>
            <person name="Roest-Crollius H."/>
            <person name="Braasch I."/>
            <person name="Postlethwait J."/>
            <person name="Bobe J."/>
            <person name="Montfort J."/>
            <person name="Bouchez O."/>
            <person name="Begum T."/>
            <person name="Mejri S."/>
            <person name="Adams A."/>
            <person name="Chen W.-J."/>
            <person name="Guiguen Y."/>
        </authorList>
    </citation>
    <scope>NUCLEOTIDE SEQUENCE</scope>
    <source>
        <tissue evidence="2">Blood</tissue>
    </source>
</reference>
<gene>
    <name evidence="2" type="ORF">AGOR_G00182740</name>
</gene>
<evidence type="ECO:0000313" key="3">
    <source>
        <dbReference type="Proteomes" id="UP000829720"/>
    </source>
</evidence>
<sequence>MGQQGTEFKMRTKKPGKRNITITGGPFFFFSLGHDEQLSKISFWNSTLPTFLEQIMYFWVFLSAVLSVDLTWALYSVDRRTECSGGEFKLPAPYLGSVTFSSSSVKSKKIYHFDKVEDSRYELRQGRLVLREVTESDAGIYVIQISLQVRYFQLINLTVKDCSEEVSTYYGGEFRLTLSEGTAVLQFSPNISLSSDSVTLWNKYSPSEAGRGRVSVGVWILDEVTEADQGHYTQRDRKGKFLSRHRLQIKDNSMEESLYYGDEFRLTLSEDTAVLQFSPNIGLSSSDSVTLWNKINPTEAGRARVRKGVWVLDKVTQADQGFYTQRNSKGRFLSRHHLQVKVVEVDYMKYFKSFGFSIAATLLCCCVRCMCCSKKTKSPPPSEPGVDEEDSIPPQPLTPRTPRLPEWNGPETPHSRPRQPLTPSAPTPPPQSETETDLEPDPPPPEYDSLHPFGPSEPSQARWSGDPTPAGAEREDRPYRSFPMSSDCLHSADSGIQFEIGKGSKATDYFSTLPLNTDKPGTSNVYTSDKLNFL</sequence>
<name>A0A8T3CXD3_9TELE</name>
<organism evidence="2 3">
    <name type="scientific">Albula goreensis</name>
    <dbReference type="NCBI Taxonomy" id="1534307"/>
    <lineage>
        <taxon>Eukaryota</taxon>
        <taxon>Metazoa</taxon>
        <taxon>Chordata</taxon>
        <taxon>Craniata</taxon>
        <taxon>Vertebrata</taxon>
        <taxon>Euteleostomi</taxon>
        <taxon>Actinopterygii</taxon>
        <taxon>Neopterygii</taxon>
        <taxon>Teleostei</taxon>
        <taxon>Albuliformes</taxon>
        <taxon>Albulidae</taxon>
        <taxon>Albula</taxon>
    </lineage>
</organism>
<proteinExistence type="predicted"/>
<dbReference type="EMBL" id="JAERUA010000017">
    <property type="protein sequence ID" value="KAI1888217.1"/>
    <property type="molecule type" value="Genomic_DNA"/>
</dbReference>
<dbReference type="OrthoDB" id="8953785at2759"/>
<evidence type="ECO:0000313" key="2">
    <source>
        <dbReference type="EMBL" id="KAI1888217.1"/>
    </source>
</evidence>
<dbReference type="Proteomes" id="UP000829720">
    <property type="component" value="Unassembled WGS sequence"/>
</dbReference>